<name>W0FL07_9BACT</name>
<dbReference type="GO" id="GO:0016853">
    <property type="term" value="F:isomerase activity"/>
    <property type="evidence" value="ECO:0007669"/>
    <property type="project" value="UniProtKB-KW"/>
</dbReference>
<dbReference type="EMBL" id="KC246842">
    <property type="protein sequence ID" value="AHF25588.1"/>
    <property type="molecule type" value="Genomic_DNA"/>
</dbReference>
<keyword evidence="2" id="KW-0413">Isomerase</keyword>
<reference evidence="2" key="1">
    <citation type="journal article" date="2013" name="PLoS ONE">
        <title>Metagenomic insights into the carbohydrate-active enzymes carried by the microorganisms adhering to solid digesta in the rumen of cows.</title>
        <authorList>
            <person name="Wang L."/>
            <person name="Hatem A."/>
            <person name="Catalyurek U.V."/>
            <person name="Morrison M."/>
            <person name="Yu Z."/>
        </authorList>
    </citation>
    <scope>NUCLEOTIDE SEQUENCE</scope>
</reference>
<evidence type="ECO:0000313" key="2">
    <source>
        <dbReference type="EMBL" id="AHF25588.1"/>
    </source>
</evidence>
<dbReference type="InterPro" id="IPR050312">
    <property type="entry name" value="IolE/XylAMocC-like"/>
</dbReference>
<protein>
    <submittedName>
        <fullName evidence="2">Xylose isomerase domain-containing protein TIM barrel</fullName>
    </submittedName>
</protein>
<proteinExistence type="predicted"/>
<organism evidence="2">
    <name type="scientific">uncultured bacterium Contigcl_22</name>
    <dbReference type="NCBI Taxonomy" id="1393666"/>
    <lineage>
        <taxon>Bacteria</taxon>
        <taxon>environmental samples</taxon>
    </lineage>
</organism>
<dbReference type="SUPFAM" id="SSF51658">
    <property type="entry name" value="Xylose isomerase-like"/>
    <property type="match status" value="1"/>
</dbReference>
<dbReference type="Pfam" id="PF01261">
    <property type="entry name" value="AP_endonuc_2"/>
    <property type="match status" value="1"/>
</dbReference>
<dbReference type="PANTHER" id="PTHR12110">
    <property type="entry name" value="HYDROXYPYRUVATE ISOMERASE"/>
    <property type="match status" value="1"/>
</dbReference>
<dbReference type="PANTHER" id="PTHR12110:SF21">
    <property type="entry name" value="XYLOSE ISOMERASE-LIKE TIM BARREL DOMAIN-CONTAINING PROTEIN"/>
    <property type="match status" value="1"/>
</dbReference>
<accession>W0FL07</accession>
<sequence>MKRRISVQTDGIFQPCGVDVGTRLISRAGFDCVDLDLIYISSGSIRKGIIEGEFTLPEEQFMDEVIRPIRDAGRKYGIGFGQAHAPFPSWVPLDEDMNAHLMRAFRMCLDACSFLDCPYLVIHPAFTDYKNRLDAATEHEINIRLFSSLIPDAKRTGVKILLENMFVSWKAKRIEAICADMGEACAYIDELNAIAGEEIFGFCYDSGHAALLGKNQEKAIRTLGHRLLALHLHDNDGVSDSHRFPYYGITDWETVLRALHEIGYSGTLNFETFNEMDSHDPALIPKLLELLGETGRLFASRMDGEDSSAG</sequence>
<dbReference type="InterPro" id="IPR013022">
    <property type="entry name" value="Xyl_isomerase-like_TIM-brl"/>
</dbReference>
<feature type="domain" description="Xylose isomerase-like TIM barrel" evidence="1">
    <location>
        <begin position="26"/>
        <end position="291"/>
    </location>
</feature>
<dbReference type="AlphaFoldDB" id="W0FL07"/>
<dbReference type="InterPro" id="IPR036237">
    <property type="entry name" value="Xyl_isomerase-like_sf"/>
</dbReference>
<dbReference type="Gene3D" id="3.20.20.150">
    <property type="entry name" value="Divalent-metal-dependent TIM barrel enzymes"/>
    <property type="match status" value="1"/>
</dbReference>
<evidence type="ECO:0000259" key="1">
    <source>
        <dbReference type="Pfam" id="PF01261"/>
    </source>
</evidence>